<dbReference type="RefSeq" id="WP_145869569.1">
    <property type="nucleotide sequence ID" value="NZ_BNCE01000027.1"/>
</dbReference>
<protein>
    <submittedName>
        <fullName evidence="2">Uncharacterized protein</fullName>
    </submittedName>
</protein>
<dbReference type="OrthoDB" id="4925962at2"/>
<accession>A0A561TL25</accession>
<feature type="coiled-coil region" evidence="1">
    <location>
        <begin position="185"/>
        <end position="254"/>
    </location>
</feature>
<organism evidence="2 3">
    <name type="scientific">Streptomyces capillispiralis</name>
    <dbReference type="NCBI Taxonomy" id="68182"/>
    <lineage>
        <taxon>Bacteria</taxon>
        <taxon>Bacillati</taxon>
        <taxon>Actinomycetota</taxon>
        <taxon>Actinomycetes</taxon>
        <taxon>Kitasatosporales</taxon>
        <taxon>Streptomycetaceae</taxon>
        <taxon>Streptomyces</taxon>
    </lineage>
</organism>
<comment type="caution">
    <text evidence="2">The sequence shown here is derived from an EMBL/GenBank/DDBJ whole genome shotgun (WGS) entry which is preliminary data.</text>
</comment>
<proteinExistence type="predicted"/>
<keyword evidence="1" id="KW-0175">Coiled coil</keyword>
<reference evidence="2 3" key="1">
    <citation type="submission" date="2019-06" db="EMBL/GenBank/DDBJ databases">
        <title>Sequencing the genomes of 1000 actinobacteria strains.</title>
        <authorList>
            <person name="Klenk H.-P."/>
        </authorList>
    </citation>
    <scope>NUCLEOTIDE SEQUENCE [LARGE SCALE GENOMIC DNA]</scope>
    <source>
        <strain evidence="2 3">DSM 41695</strain>
    </source>
</reference>
<dbReference type="EMBL" id="VIWV01000001">
    <property type="protein sequence ID" value="TWF87859.1"/>
    <property type="molecule type" value="Genomic_DNA"/>
</dbReference>
<keyword evidence="3" id="KW-1185">Reference proteome</keyword>
<evidence type="ECO:0000256" key="1">
    <source>
        <dbReference type="SAM" id="Coils"/>
    </source>
</evidence>
<sequence length="445" mass="48974">MASAKVLVRVLDHGTEVESKVRRPIRLTPDGYAGIAYAGSVYPLRQGDLIDLDGTSWELADCDRFLFTGAEVPYAPIAGEPLEKASGFDIEWHLETNQYGHSVVFNASEHVASSLVSALEDAGLNVQRWDVSHRPADDGNFYDWFARLRFKGSQVEALALVGDVIAPPSSSAPTVPVTDPTTARLADAEARIEELLNQLYVATRKGEAAEREVAQLRHDLANAEASEHRYRESVALAERRHSDLQEQLAVLRQGLGGMADTAELVKNLADAEELRELALAENSLLLERVRAADSEAAESGARADSWAVQVDALLGRVSELEALETERLRAATAQRPRRGGVIDFLPRAFSRLEFVLDAVDVIANLDSPASTMRALAEIDSGRLAGKVLEEMRGWFEVTSLATGTAGSERLCRIYYKPDGQRVLISVHIKQDDQQQRRHIEKLRAF</sequence>
<evidence type="ECO:0000313" key="3">
    <source>
        <dbReference type="Proteomes" id="UP000316603"/>
    </source>
</evidence>
<dbReference type="AlphaFoldDB" id="A0A561TL25"/>
<evidence type="ECO:0000313" key="2">
    <source>
        <dbReference type="EMBL" id="TWF87859.1"/>
    </source>
</evidence>
<dbReference type="Proteomes" id="UP000316603">
    <property type="component" value="Unassembled WGS sequence"/>
</dbReference>
<name>A0A561TL25_9ACTN</name>
<gene>
    <name evidence="2" type="ORF">FHX78_114877</name>
</gene>